<organism evidence="3">
    <name type="scientific">marine sediment metagenome</name>
    <dbReference type="NCBI Taxonomy" id="412755"/>
    <lineage>
        <taxon>unclassified sequences</taxon>
        <taxon>metagenomes</taxon>
        <taxon>ecological metagenomes</taxon>
    </lineage>
</organism>
<dbReference type="EMBL" id="BARW01011962">
    <property type="protein sequence ID" value="GAI78800.1"/>
    <property type="molecule type" value="Genomic_DNA"/>
</dbReference>
<feature type="transmembrane region" description="Helical" evidence="1">
    <location>
        <begin position="70"/>
        <end position="90"/>
    </location>
</feature>
<dbReference type="InterPro" id="IPR059113">
    <property type="entry name" value="Znf_ribbon"/>
</dbReference>
<evidence type="ECO:0000259" key="2">
    <source>
        <dbReference type="Pfam" id="PF13248"/>
    </source>
</evidence>
<sequence length="91" mass="10225">MNKIHCVYCGEKIDSDAKFCSNCGSNIPVRDESKKEPQREARELHAYALEESNEDEVYIRRPRTRNLRRLIIGFVVIAGILAVTPTFGGAG</sequence>
<reference evidence="3" key="1">
    <citation type="journal article" date="2014" name="Front. Microbiol.">
        <title>High frequency of phylogenetically diverse reductive dehalogenase-homologous genes in deep subseafloor sedimentary metagenomes.</title>
        <authorList>
            <person name="Kawai M."/>
            <person name="Futagami T."/>
            <person name="Toyoda A."/>
            <person name="Takaki Y."/>
            <person name="Nishi S."/>
            <person name="Hori S."/>
            <person name="Arai W."/>
            <person name="Tsubouchi T."/>
            <person name="Morono Y."/>
            <person name="Uchiyama I."/>
            <person name="Ito T."/>
            <person name="Fujiyama A."/>
            <person name="Inagaki F."/>
            <person name="Takami H."/>
        </authorList>
    </citation>
    <scope>NUCLEOTIDE SEQUENCE</scope>
    <source>
        <strain evidence="3">Expedition CK06-06</strain>
    </source>
</reference>
<dbReference type="AlphaFoldDB" id="X1STW5"/>
<feature type="domain" description="Putative zinc-ribbon" evidence="2">
    <location>
        <begin position="3"/>
        <end position="27"/>
    </location>
</feature>
<name>X1STW5_9ZZZZ</name>
<proteinExistence type="predicted"/>
<evidence type="ECO:0000313" key="3">
    <source>
        <dbReference type="EMBL" id="GAI78800.1"/>
    </source>
</evidence>
<accession>X1STW5</accession>
<protein>
    <recommendedName>
        <fullName evidence="2">Putative zinc-ribbon domain-containing protein</fullName>
    </recommendedName>
</protein>
<keyword evidence="1" id="KW-0812">Transmembrane</keyword>
<evidence type="ECO:0000256" key="1">
    <source>
        <dbReference type="SAM" id="Phobius"/>
    </source>
</evidence>
<dbReference type="Pfam" id="PF13248">
    <property type="entry name" value="Zn_ribbon_3"/>
    <property type="match status" value="1"/>
</dbReference>
<comment type="caution">
    <text evidence="3">The sequence shown here is derived from an EMBL/GenBank/DDBJ whole genome shotgun (WGS) entry which is preliminary data.</text>
</comment>
<keyword evidence="1" id="KW-1133">Transmembrane helix</keyword>
<gene>
    <name evidence="3" type="ORF">S12H4_22800</name>
</gene>
<keyword evidence="1" id="KW-0472">Membrane</keyword>